<proteinExistence type="predicted"/>
<name>A0A6M3KXB4_9ZZZZ</name>
<organism evidence="2">
    <name type="scientific">viral metagenome</name>
    <dbReference type="NCBI Taxonomy" id="1070528"/>
    <lineage>
        <taxon>unclassified sequences</taxon>
        <taxon>metagenomes</taxon>
        <taxon>organismal metagenomes</taxon>
    </lineage>
</organism>
<reference evidence="2" key="1">
    <citation type="submission" date="2020-03" db="EMBL/GenBank/DDBJ databases">
        <title>The deep terrestrial virosphere.</title>
        <authorList>
            <person name="Holmfeldt K."/>
            <person name="Nilsson E."/>
            <person name="Simone D."/>
            <person name="Lopez-Fernandez M."/>
            <person name="Wu X."/>
            <person name="de Brujin I."/>
            <person name="Lundin D."/>
            <person name="Andersson A."/>
            <person name="Bertilsson S."/>
            <person name="Dopson M."/>
        </authorList>
    </citation>
    <scope>NUCLEOTIDE SEQUENCE</scope>
    <source>
        <strain evidence="1">MM415A03580</strain>
        <strain evidence="2">MM415B03119</strain>
    </source>
</reference>
<dbReference type="EMBL" id="MT141815">
    <property type="protein sequence ID" value="QJA70717.1"/>
    <property type="molecule type" value="Genomic_DNA"/>
</dbReference>
<gene>
    <name evidence="1" type="ORF">MM415A03580_0007</name>
    <name evidence="2" type="ORF">MM415B03119_0009</name>
</gene>
<sequence>MTHIVPVECKVVLQICVRDVKDRPTAASKAKEYWKKKYEDDNQAPFVEGTYVKGSAKVLTNQIKTDRVWTPPRFTPYFLLVHPQTETKE</sequence>
<dbReference type="EMBL" id="MT142660">
    <property type="protein sequence ID" value="QJA86807.1"/>
    <property type="molecule type" value="Genomic_DNA"/>
</dbReference>
<dbReference type="AlphaFoldDB" id="A0A6M3KXB4"/>
<accession>A0A6M3KXB4</accession>
<evidence type="ECO:0000313" key="2">
    <source>
        <dbReference type="EMBL" id="QJA86807.1"/>
    </source>
</evidence>
<protein>
    <submittedName>
        <fullName evidence="2">Uncharacterized protein</fullName>
    </submittedName>
</protein>
<evidence type="ECO:0000313" key="1">
    <source>
        <dbReference type="EMBL" id="QJA70717.1"/>
    </source>
</evidence>